<proteinExistence type="predicted"/>
<evidence type="ECO:0000313" key="1">
    <source>
        <dbReference type="EMBL" id="KAF9649486.1"/>
    </source>
</evidence>
<dbReference type="EMBL" id="MU117997">
    <property type="protein sequence ID" value="KAF9649486.1"/>
    <property type="molecule type" value="Genomic_DNA"/>
</dbReference>
<gene>
    <name evidence="1" type="ORF">BDM02DRAFT_3186246</name>
</gene>
<dbReference type="Proteomes" id="UP000886501">
    <property type="component" value="Unassembled WGS sequence"/>
</dbReference>
<keyword evidence="2" id="KW-1185">Reference proteome</keyword>
<reference evidence="1" key="2">
    <citation type="journal article" date="2020" name="Nat. Commun.">
        <title>Large-scale genome sequencing of mycorrhizal fungi provides insights into the early evolution of symbiotic traits.</title>
        <authorList>
            <person name="Miyauchi S."/>
            <person name="Kiss E."/>
            <person name="Kuo A."/>
            <person name="Drula E."/>
            <person name="Kohler A."/>
            <person name="Sanchez-Garcia M."/>
            <person name="Morin E."/>
            <person name="Andreopoulos B."/>
            <person name="Barry K.W."/>
            <person name="Bonito G."/>
            <person name="Buee M."/>
            <person name="Carver A."/>
            <person name="Chen C."/>
            <person name="Cichocki N."/>
            <person name="Clum A."/>
            <person name="Culley D."/>
            <person name="Crous P.W."/>
            <person name="Fauchery L."/>
            <person name="Girlanda M."/>
            <person name="Hayes R.D."/>
            <person name="Keri Z."/>
            <person name="LaButti K."/>
            <person name="Lipzen A."/>
            <person name="Lombard V."/>
            <person name="Magnuson J."/>
            <person name="Maillard F."/>
            <person name="Murat C."/>
            <person name="Nolan M."/>
            <person name="Ohm R.A."/>
            <person name="Pangilinan J."/>
            <person name="Pereira M.F."/>
            <person name="Perotto S."/>
            <person name="Peter M."/>
            <person name="Pfister S."/>
            <person name="Riley R."/>
            <person name="Sitrit Y."/>
            <person name="Stielow J.B."/>
            <person name="Szollosi G."/>
            <person name="Zifcakova L."/>
            <person name="Stursova M."/>
            <person name="Spatafora J.W."/>
            <person name="Tedersoo L."/>
            <person name="Vaario L.M."/>
            <person name="Yamada A."/>
            <person name="Yan M."/>
            <person name="Wang P."/>
            <person name="Xu J."/>
            <person name="Bruns T."/>
            <person name="Baldrian P."/>
            <person name="Vilgalys R."/>
            <person name="Dunand C."/>
            <person name="Henrissat B."/>
            <person name="Grigoriev I.V."/>
            <person name="Hibbett D."/>
            <person name="Nagy L.G."/>
            <person name="Martin F.M."/>
        </authorList>
    </citation>
    <scope>NUCLEOTIDE SEQUENCE</scope>
    <source>
        <strain evidence="1">P2</strain>
    </source>
</reference>
<organism evidence="1 2">
    <name type="scientific">Thelephora ganbajun</name>
    <name type="common">Ganba fungus</name>
    <dbReference type="NCBI Taxonomy" id="370292"/>
    <lineage>
        <taxon>Eukaryota</taxon>
        <taxon>Fungi</taxon>
        <taxon>Dikarya</taxon>
        <taxon>Basidiomycota</taxon>
        <taxon>Agaricomycotina</taxon>
        <taxon>Agaricomycetes</taxon>
        <taxon>Thelephorales</taxon>
        <taxon>Thelephoraceae</taxon>
        <taxon>Thelephora</taxon>
    </lineage>
</organism>
<comment type="caution">
    <text evidence="1">The sequence shown here is derived from an EMBL/GenBank/DDBJ whole genome shotgun (WGS) entry which is preliminary data.</text>
</comment>
<name>A0ACB6ZK12_THEGA</name>
<protein>
    <submittedName>
        <fullName evidence="1">Uncharacterized protein</fullName>
    </submittedName>
</protein>
<reference evidence="1" key="1">
    <citation type="submission" date="2019-10" db="EMBL/GenBank/DDBJ databases">
        <authorList>
            <consortium name="DOE Joint Genome Institute"/>
            <person name="Kuo A."/>
            <person name="Miyauchi S."/>
            <person name="Kiss E."/>
            <person name="Drula E."/>
            <person name="Kohler A."/>
            <person name="Sanchez-Garcia M."/>
            <person name="Andreopoulos B."/>
            <person name="Barry K.W."/>
            <person name="Bonito G."/>
            <person name="Buee M."/>
            <person name="Carver A."/>
            <person name="Chen C."/>
            <person name="Cichocki N."/>
            <person name="Clum A."/>
            <person name="Culley D."/>
            <person name="Crous P.W."/>
            <person name="Fauchery L."/>
            <person name="Girlanda M."/>
            <person name="Hayes R."/>
            <person name="Keri Z."/>
            <person name="Labutti K."/>
            <person name="Lipzen A."/>
            <person name="Lombard V."/>
            <person name="Magnuson J."/>
            <person name="Maillard F."/>
            <person name="Morin E."/>
            <person name="Murat C."/>
            <person name="Nolan M."/>
            <person name="Ohm R."/>
            <person name="Pangilinan J."/>
            <person name="Pereira M."/>
            <person name="Perotto S."/>
            <person name="Peter M."/>
            <person name="Riley R."/>
            <person name="Sitrit Y."/>
            <person name="Stielow B."/>
            <person name="Szollosi G."/>
            <person name="Zifcakova L."/>
            <person name="Stursova M."/>
            <person name="Spatafora J.W."/>
            <person name="Tedersoo L."/>
            <person name="Vaario L.-M."/>
            <person name="Yamada A."/>
            <person name="Yan M."/>
            <person name="Wang P."/>
            <person name="Xu J."/>
            <person name="Bruns T."/>
            <person name="Baldrian P."/>
            <person name="Vilgalys R."/>
            <person name="Henrissat B."/>
            <person name="Grigoriev I.V."/>
            <person name="Hibbett D."/>
            <person name="Nagy L.G."/>
            <person name="Martin F.M."/>
        </authorList>
    </citation>
    <scope>NUCLEOTIDE SEQUENCE</scope>
    <source>
        <strain evidence="1">P2</strain>
    </source>
</reference>
<sequence length="1100" mass="120797">MPPLRMQIVHTQSLPLLATVKSISVSSNETFSADEKLLEKSLQESPVMVPLSPVDIDDGDSSTGSSPILNNSASSPPAISKRNHALLELLSSERAYTSDLALIRDIHIPLALGQSSPFNPNTNALSSSSSSGSSSRAISIASNSSGSSTAAPPMTKEDARIIFNNVADLALFSDLFTERLEDALGAVLEGGTGQDYVGALFLEMIPLLEPPYKRYITRHPAALEHLNNLPKTPSLNVYLEHTRTLASSLTHAWDLPSLLIKPVQRLLKYSLLLTAVIDGTPDDHPDKPNLIRAKASMDDVARGVNEGRRRREVIKEVLTGGKSTSDSTTPPSNGSAPGFKPKKGLSVGVAASVKLVKGMKYAIRSREGADGNEEKEQVEKMEAELKRCDVFIRKFAKETVDWTCQMKHLMTSLYVWADVFGQVIGISPDSVSEAFDAFRMVLRAQIIPVCEDLETVVQERLLPQLSLLVDSMNDPLRLLEAMHTLESLHYGLLNLDVSKSRPPASLLEASQSYVALRGQLFVELPQFLKLLHKGITATIIQLNTWQTAFYKDAHTHWSELWDALRVDEDSSISRAPETVRIWWERFSIMDEALSELGILKRPKVPVPSLAVGITKTPTMSSSNGAKQVATQPVDIITLPGSAFATGHTPRVVGTPPSVQQESPPRPQPKQSTRTESRSPPRPTQVRKRSGSVPARAKAILQTLEPDYPTSPTKIAHTVSRDTQDGRREKKKKRGTPADVTIPPMELSQSYPRHSSHHPYTPPHHTQYHPQYHHSPRPPPLPHSNTQPIPSANLPVKRPTQRARSHSRGNIEDFQHLTELIGDTSLVAAQTYTVLSGVLDPNAPGFVRKPPPKRDTDSNGTTTDNRASRRSHTSQNLTVPANMEDPAFVSEVVVLGTDSWDEREREVKEDRPKSQRRGSVKKKFADTLENVARKSPSLSSLKRFSGPPRLGSPSPSPGLPQSFSQQQQQQQQGHGRSHSRSRSRPATPRTPSYPTYPTSPPLIMTNSANSSHSQGPYSTPVLYACEAVSPFHLDRDVLYEGIGFHTLEVGTRLGIVQEYGHPCMHPSLPVHIDDGEDCLLLAMDGHTNVGWAFASFLVPVD</sequence>
<accession>A0ACB6ZK12</accession>
<evidence type="ECO:0000313" key="2">
    <source>
        <dbReference type="Proteomes" id="UP000886501"/>
    </source>
</evidence>